<sequence length="98" mass="11428">MIHNEYIQQVTKEIIEYCHPNKIILFSWKHNVKDELSSFKLIVIADHSEGLSHDLYLNIDCEIPFDLVVYSPTQWEELSHTQNSLAERAIQKGVVLYG</sequence>
<keyword evidence="2" id="KW-1185">Reference proteome</keyword>
<reference evidence="1 2" key="1">
    <citation type="submission" date="2020-08" db="EMBL/GenBank/DDBJ databases">
        <title>Genome public.</title>
        <authorList>
            <person name="Liu C."/>
            <person name="Sun Q."/>
        </authorList>
    </citation>
    <scope>NUCLEOTIDE SEQUENCE [LARGE SCALE GENOMIC DNA]</scope>
    <source>
        <strain evidence="1 2">NSJ-27</strain>
    </source>
</reference>
<accession>A0ABR7IS93</accession>
<protein>
    <submittedName>
        <fullName evidence="1">Uncharacterized protein</fullName>
    </submittedName>
</protein>
<organism evidence="1 2">
    <name type="scientific">Clostridium facile</name>
    <dbReference type="NCBI Taxonomy" id="2763035"/>
    <lineage>
        <taxon>Bacteria</taxon>
        <taxon>Bacillati</taxon>
        <taxon>Bacillota</taxon>
        <taxon>Clostridia</taxon>
        <taxon>Eubacteriales</taxon>
        <taxon>Clostridiaceae</taxon>
        <taxon>Clostridium</taxon>
    </lineage>
</organism>
<dbReference type="Proteomes" id="UP000649151">
    <property type="component" value="Unassembled WGS sequence"/>
</dbReference>
<comment type="caution">
    <text evidence="1">The sequence shown here is derived from an EMBL/GenBank/DDBJ whole genome shotgun (WGS) entry which is preliminary data.</text>
</comment>
<gene>
    <name evidence="1" type="ORF">H8Z77_08225</name>
</gene>
<evidence type="ECO:0000313" key="2">
    <source>
        <dbReference type="Proteomes" id="UP000649151"/>
    </source>
</evidence>
<evidence type="ECO:0000313" key="1">
    <source>
        <dbReference type="EMBL" id="MBC5788000.1"/>
    </source>
</evidence>
<dbReference type="RefSeq" id="WP_069987452.1">
    <property type="nucleotide sequence ID" value="NZ_JACOQK010000001.1"/>
</dbReference>
<dbReference type="EMBL" id="JACOQK010000001">
    <property type="protein sequence ID" value="MBC5788000.1"/>
    <property type="molecule type" value="Genomic_DNA"/>
</dbReference>
<name>A0ABR7IS93_9CLOT</name>
<proteinExistence type="predicted"/>